<gene>
    <name evidence="8" type="ORF">US67_C0058G0003</name>
</gene>
<evidence type="ECO:0000256" key="3">
    <source>
        <dbReference type="ARBA" id="ARBA00023125"/>
    </source>
</evidence>
<dbReference type="InterPro" id="IPR000551">
    <property type="entry name" value="MerR-type_HTH_dom"/>
</dbReference>
<dbReference type="AlphaFoldDB" id="A0A0G0HY44"/>
<dbReference type="PROSITE" id="PS50937">
    <property type="entry name" value="HTH_MERR_2"/>
    <property type="match status" value="1"/>
</dbReference>
<proteinExistence type="predicted"/>
<dbReference type="SMART" id="SM00422">
    <property type="entry name" value="HTH_MERR"/>
    <property type="match status" value="1"/>
</dbReference>
<keyword evidence="4" id="KW-0804">Transcription</keyword>
<feature type="domain" description="HTH merR-type" evidence="7">
    <location>
        <begin position="9"/>
        <end position="55"/>
    </location>
</feature>
<keyword evidence="6" id="KW-0812">Transmembrane</keyword>
<dbReference type="PANTHER" id="PTHR30204">
    <property type="entry name" value="REDOX-CYCLING DRUG-SENSING TRANSCRIPTIONAL ACTIVATOR SOXR"/>
    <property type="match status" value="1"/>
</dbReference>
<organism evidence="8 9">
    <name type="scientific">Candidatus Woesebacteria bacterium GW2011_GWD1_38_10</name>
    <dbReference type="NCBI Taxonomy" id="1618592"/>
    <lineage>
        <taxon>Bacteria</taxon>
        <taxon>Candidatus Woeseibacteriota</taxon>
    </lineage>
</organism>
<keyword evidence="6" id="KW-1133">Transmembrane helix</keyword>
<feature type="transmembrane region" description="Helical" evidence="6">
    <location>
        <begin position="241"/>
        <end position="262"/>
    </location>
</feature>
<accession>A0A0G0HY44</accession>
<evidence type="ECO:0000256" key="6">
    <source>
        <dbReference type="SAM" id="Phobius"/>
    </source>
</evidence>
<dbReference type="SUPFAM" id="SSF46955">
    <property type="entry name" value="Putative DNA-binding domain"/>
    <property type="match status" value="1"/>
</dbReference>
<reference evidence="8 9" key="1">
    <citation type="journal article" date="2015" name="Nature">
        <title>rRNA introns, odd ribosomes, and small enigmatic genomes across a large radiation of phyla.</title>
        <authorList>
            <person name="Brown C.T."/>
            <person name="Hug L.A."/>
            <person name="Thomas B.C."/>
            <person name="Sharon I."/>
            <person name="Castelle C.J."/>
            <person name="Singh A."/>
            <person name="Wilkins M.J."/>
            <person name="Williams K.H."/>
            <person name="Banfield J.F."/>
        </authorList>
    </citation>
    <scope>NUCLEOTIDE SEQUENCE [LARGE SCALE GENOMIC DNA]</scope>
</reference>
<comment type="caution">
    <text evidence="8">The sequence shown here is derived from an EMBL/GenBank/DDBJ whole genome shotgun (WGS) entry which is preliminary data.</text>
</comment>
<dbReference type="GO" id="GO:0003677">
    <property type="term" value="F:DNA binding"/>
    <property type="evidence" value="ECO:0007669"/>
    <property type="project" value="UniProtKB-KW"/>
</dbReference>
<dbReference type="Pfam" id="PF00376">
    <property type="entry name" value="MerR"/>
    <property type="match status" value="1"/>
</dbReference>
<dbReference type="PANTHER" id="PTHR30204:SF69">
    <property type="entry name" value="MERR-FAMILY TRANSCRIPTIONAL REGULATOR"/>
    <property type="match status" value="1"/>
</dbReference>
<evidence type="ECO:0000259" key="7">
    <source>
        <dbReference type="PROSITE" id="PS50937"/>
    </source>
</evidence>
<dbReference type="InterPro" id="IPR047057">
    <property type="entry name" value="MerR_fam"/>
</dbReference>
<keyword evidence="6" id="KW-0472">Membrane</keyword>
<evidence type="ECO:0000256" key="4">
    <source>
        <dbReference type="ARBA" id="ARBA00023163"/>
    </source>
</evidence>
<dbReference type="GO" id="GO:0003700">
    <property type="term" value="F:DNA-binding transcription factor activity"/>
    <property type="evidence" value="ECO:0007669"/>
    <property type="project" value="InterPro"/>
</dbReference>
<evidence type="ECO:0000256" key="1">
    <source>
        <dbReference type="ARBA" id="ARBA00022491"/>
    </source>
</evidence>
<dbReference type="CDD" id="cd04762">
    <property type="entry name" value="HTH_MerR-trunc"/>
    <property type="match status" value="1"/>
</dbReference>
<keyword evidence="1" id="KW-0678">Repressor</keyword>
<evidence type="ECO:0000256" key="2">
    <source>
        <dbReference type="ARBA" id="ARBA00023015"/>
    </source>
</evidence>
<name>A0A0G0HY44_9BACT</name>
<feature type="region of interest" description="Disordered" evidence="5">
    <location>
        <begin position="129"/>
        <end position="165"/>
    </location>
</feature>
<dbReference type="Gene3D" id="1.10.1660.10">
    <property type="match status" value="1"/>
</dbReference>
<keyword evidence="2" id="KW-0805">Transcription regulation</keyword>
<sequence>MDSPNTKRLLSIGEASEHLGVSIDTLRRWEKKGRIIPMRSPGGHRYYIREDLDALFGKRYTRDDETVRRAGESIPPFKDAVMNQDTAVRSTEPLSTMTSGDQNIPSQNIPSEELLHPLEAVTLPALETANRSENSETPPPITPTQQVVQQSQEPSAPDTASVTNQQNTAPLQEETVSLLNPIPSRDNGPQSSVDQQIDSDFSLPNITLPSQKNDQTLSEEEIEKRIGSIIREDKKGHKTNIFLGVTLFIIIAVDIFILYIWFSSARIISPIP</sequence>
<dbReference type="EMBL" id="LBTW01000058">
    <property type="protein sequence ID" value="KKQ47157.1"/>
    <property type="molecule type" value="Genomic_DNA"/>
</dbReference>
<evidence type="ECO:0000313" key="8">
    <source>
        <dbReference type="EMBL" id="KKQ47157.1"/>
    </source>
</evidence>
<keyword evidence="3" id="KW-0238">DNA-binding</keyword>
<evidence type="ECO:0000256" key="5">
    <source>
        <dbReference type="SAM" id="MobiDB-lite"/>
    </source>
</evidence>
<dbReference type="InterPro" id="IPR009061">
    <property type="entry name" value="DNA-bd_dom_put_sf"/>
</dbReference>
<dbReference type="Proteomes" id="UP000034366">
    <property type="component" value="Unassembled WGS sequence"/>
</dbReference>
<protein>
    <submittedName>
        <fullName evidence="8">Resolvase domain protein</fullName>
    </submittedName>
</protein>
<evidence type="ECO:0000313" key="9">
    <source>
        <dbReference type="Proteomes" id="UP000034366"/>
    </source>
</evidence>
<feature type="compositionally biased region" description="Low complexity" evidence="5">
    <location>
        <begin position="143"/>
        <end position="155"/>
    </location>
</feature>